<evidence type="ECO:0008006" key="3">
    <source>
        <dbReference type="Google" id="ProtNLM"/>
    </source>
</evidence>
<dbReference type="InterPro" id="IPR032675">
    <property type="entry name" value="LRR_dom_sf"/>
</dbReference>
<dbReference type="SUPFAM" id="SSF52047">
    <property type="entry name" value="RNI-like"/>
    <property type="match status" value="1"/>
</dbReference>
<dbReference type="Gene3D" id="3.80.10.10">
    <property type="entry name" value="Ribonuclease Inhibitor"/>
    <property type="match status" value="1"/>
</dbReference>
<sequence>MTSCLKLPEVTTLVQSLHTRSTLHIVSSRRNVINTIPSEILGEIFLKLLEEDDKDLQHSNRPLVSRACHADPVILGQPQRSQVRLTELWLERAGTHPLHLSFWIPDVEQLDTSAAQDIMSHFVERSRYWKNIWFMIELSTLITLSSVTLAPLEHLESASICFSRRKPFTFHVSRIDPNAILDDIWRAIHACKTLKFVHWWTKYSDQLPDNCPWNQLVSLTVSLFCGFDQLLNILSISPQLENFCVSSRSLTVDSADALSFLPDIVVHTRLKTLDITSYLETGPLFARLALPALKMLQICHVFRARPGDPNHFKDFLERSGCQELTIFKLWDVEIEENDLLEYLEYPSLQKIRCLGLQTKFSDRIAQKLASRNQQSVLEVLPYLEVIDLSYAIINTTDGYLSDMITSRYSPIDRKGLKRVALKADRLGPVDRLAMSKVYSQGLETYEGNSSSWKGKEFITRDVPLRNDPWRIDMIAHC</sequence>
<dbReference type="AlphaFoldDB" id="A0A9P5NIV0"/>
<evidence type="ECO:0000313" key="1">
    <source>
        <dbReference type="EMBL" id="KAF8885888.1"/>
    </source>
</evidence>
<comment type="caution">
    <text evidence="1">The sequence shown here is derived from an EMBL/GenBank/DDBJ whole genome shotgun (WGS) entry which is preliminary data.</text>
</comment>
<dbReference type="EMBL" id="JADNYJ010000099">
    <property type="protein sequence ID" value="KAF8885888.1"/>
    <property type="molecule type" value="Genomic_DNA"/>
</dbReference>
<dbReference type="OrthoDB" id="3217549at2759"/>
<gene>
    <name evidence="1" type="ORF">CPB84DRAFT_1964661</name>
</gene>
<proteinExistence type="predicted"/>
<keyword evidence="2" id="KW-1185">Reference proteome</keyword>
<evidence type="ECO:0000313" key="2">
    <source>
        <dbReference type="Proteomes" id="UP000724874"/>
    </source>
</evidence>
<organism evidence="1 2">
    <name type="scientific">Gymnopilus junonius</name>
    <name type="common">Spectacular rustgill mushroom</name>
    <name type="synonym">Gymnopilus spectabilis subsp. junonius</name>
    <dbReference type="NCBI Taxonomy" id="109634"/>
    <lineage>
        <taxon>Eukaryota</taxon>
        <taxon>Fungi</taxon>
        <taxon>Dikarya</taxon>
        <taxon>Basidiomycota</taxon>
        <taxon>Agaricomycotina</taxon>
        <taxon>Agaricomycetes</taxon>
        <taxon>Agaricomycetidae</taxon>
        <taxon>Agaricales</taxon>
        <taxon>Agaricineae</taxon>
        <taxon>Hymenogastraceae</taxon>
        <taxon>Gymnopilus</taxon>
    </lineage>
</organism>
<dbReference type="Proteomes" id="UP000724874">
    <property type="component" value="Unassembled WGS sequence"/>
</dbReference>
<name>A0A9P5NIV0_GYMJU</name>
<reference evidence="1" key="1">
    <citation type="submission" date="2020-11" db="EMBL/GenBank/DDBJ databases">
        <authorList>
            <consortium name="DOE Joint Genome Institute"/>
            <person name="Ahrendt S."/>
            <person name="Riley R."/>
            <person name="Andreopoulos W."/>
            <person name="LaButti K."/>
            <person name="Pangilinan J."/>
            <person name="Ruiz-duenas F.J."/>
            <person name="Barrasa J.M."/>
            <person name="Sanchez-Garcia M."/>
            <person name="Camarero S."/>
            <person name="Miyauchi S."/>
            <person name="Serrano A."/>
            <person name="Linde D."/>
            <person name="Babiker R."/>
            <person name="Drula E."/>
            <person name="Ayuso-Fernandez I."/>
            <person name="Pacheco R."/>
            <person name="Padilla G."/>
            <person name="Ferreira P."/>
            <person name="Barriuso J."/>
            <person name="Kellner H."/>
            <person name="Castanera R."/>
            <person name="Alfaro M."/>
            <person name="Ramirez L."/>
            <person name="Pisabarro A.G."/>
            <person name="Kuo A."/>
            <person name="Tritt A."/>
            <person name="Lipzen A."/>
            <person name="He G."/>
            <person name="Yan M."/>
            <person name="Ng V."/>
            <person name="Cullen D."/>
            <person name="Martin F."/>
            <person name="Rosso M.-N."/>
            <person name="Henrissat B."/>
            <person name="Hibbett D."/>
            <person name="Martinez A.T."/>
            <person name="Grigoriev I.V."/>
        </authorList>
    </citation>
    <scope>NUCLEOTIDE SEQUENCE</scope>
    <source>
        <strain evidence="1">AH 44721</strain>
    </source>
</reference>
<protein>
    <recommendedName>
        <fullName evidence="3">F-box domain-containing protein</fullName>
    </recommendedName>
</protein>
<accession>A0A9P5NIV0</accession>